<feature type="transmembrane region" description="Helical" evidence="6">
    <location>
        <begin position="201"/>
        <end position="221"/>
    </location>
</feature>
<evidence type="ECO:0000313" key="8">
    <source>
        <dbReference type="EMBL" id="KAK9049527.1"/>
    </source>
</evidence>
<keyword evidence="5 6" id="KW-0472">Membrane</keyword>
<evidence type="ECO:0000256" key="6">
    <source>
        <dbReference type="RuleBase" id="RU363077"/>
    </source>
</evidence>
<feature type="transmembrane region" description="Helical" evidence="6">
    <location>
        <begin position="169"/>
        <end position="189"/>
    </location>
</feature>
<dbReference type="EMBL" id="JBCNJP010006310">
    <property type="protein sequence ID" value="KAK9049527.1"/>
    <property type="molecule type" value="Genomic_DNA"/>
</dbReference>
<comment type="subcellular location">
    <subcellularLocation>
        <location evidence="1 6">Membrane</location>
        <topology evidence="1 6">Multi-pass membrane protein</topology>
    </subcellularLocation>
</comment>
<feature type="non-terminal residue" evidence="8">
    <location>
        <position position="277"/>
    </location>
</feature>
<organism evidence="8 9">
    <name type="scientific">Deinandra increscens subsp. villosa</name>
    <dbReference type="NCBI Taxonomy" id="3103831"/>
    <lineage>
        <taxon>Eukaryota</taxon>
        <taxon>Viridiplantae</taxon>
        <taxon>Streptophyta</taxon>
        <taxon>Embryophyta</taxon>
        <taxon>Tracheophyta</taxon>
        <taxon>Spermatophyta</taxon>
        <taxon>Magnoliopsida</taxon>
        <taxon>eudicotyledons</taxon>
        <taxon>Gunneridae</taxon>
        <taxon>Pentapetalae</taxon>
        <taxon>asterids</taxon>
        <taxon>campanulids</taxon>
        <taxon>Asterales</taxon>
        <taxon>Asteraceae</taxon>
        <taxon>Asteroideae</taxon>
        <taxon>Heliantheae alliance</taxon>
        <taxon>Madieae</taxon>
        <taxon>Madiinae</taxon>
        <taxon>Deinandra</taxon>
    </lineage>
</organism>
<feature type="transmembrane region" description="Helical" evidence="6">
    <location>
        <begin position="256"/>
        <end position="276"/>
    </location>
</feature>
<name>A0AAP0GI56_9ASTR</name>
<keyword evidence="4 6" id="KW-1133">Transmembrane helix</keyword>
<comment type="similarity">
    <text evidence="2 6">Belongs to the drug/metabolite transporter (DMT) superfamily. Plant drug/metabolite exporter (P-DME) (TC 2.A.7.4) family.</text>
</comment>
<feature type="domain" description="EamA" evidence="7">
    <location>
        <begin position="77"/>
        <end position="211"/>
    </location>
</feature>
<dbReference type="Proteomes" id="UP001408789">
    <property type="component" value="Unassembled WGS sequence"/>
</dbReference>
<dbReference type="PANTHER" id="PTHR31218">
    <property type="entry name" value="WAT1-RELATED PROTEIN"/>
    <property type="match status" value="1"/>
</dbReference>
<dbReference type="InterPro" id="IPR037185">
    <property type="entry name" value="EmrE-like"/>
</dbReference>
<comment type="caution">
    <text evidence="8">The sequence shown here is derived from an EMBL/GenBank/DDBJ whole genome shotgun (WGS) entry which is preliminary data.</text>
</comment>
<sequence>MHSNGGWKLLKMSNARKRIICDSGDDGESSESTNICNSAGTPEDYESSVVVIAMAVGGGGGVAGGETRRAHAAMTMVQLFAGGSHVITKVALNFGVSRLVFCVYRDVLALLILAPIAYFREKRTRPPITRRFLLSFFFLGLTGIFGNQLLFLFGLGYTTPTYAAAVQPSIPVFTFIFATIMGTETVNLLRIEGQVKVGGTFICVCGAIFMVMFRGPVIFGYSENDLSIHNEISAKGQPEPAGWLLSMFIGLGFDNWHLGVLCLIGNCMCMAAFLAIQ</sequence>
<evidence type="ECO:0000256" key="1">
    <source>
        <dbReference type="ARBA" id="ARBA00004141"/>
    </source>
</evidence>
<feature type="transmembrane region" description="Helical" evidence="6">
    <location>
        <begin position="132"/>
        <end position="157"/>
    </location>
</feature>
<dbReference type="GO" id="GO:0022857">
    <property type="term" value="F:transmembrane transporter activity"/>
    <property type="evidence" value="ECO:0007669"/>
    <property type="project" value="InterPro"/>
</dbReference>
<protein>
    <recommendedName>
        <fullName evidence="6">WAT1-related protein</fullName>
    </recommendedName>
</protein>
<accession>A0AAP0GI56</accession>
<evidence type="ECO:0000256" key="4">
    <source>
        <dbReference type="ARBA" id="ARBA00022989"/>
    </source>
</evidence>
<evidence type="ECO:0000259" key="7">
    <source>
        <dbReference type="Pfam" id="PF00892"/>
    </source>
</evidence>
<keyword evidence="3 6" id="KW-0812">Transmembrane</keyword>
<feature type="transmembrane region" description="Helical" evidence="6">
    <location>
        <begin position="98"/>
        <end position="120"/>
    </location>
</feature>
<evidence type="ECO:0000256" key="2">
    <source>
        <dbReference type="ARBA" id="ARBA00007635"/>
    </source>
</evidence>
<dbReference type="GO" id="GO:0016020">
    <property type="term" value="C:membrane"/>
    <property type="evidence" value="ECO:0007669"/>
    <property type="project" value="UniProtKB-SubCell"/>
</dbReference>
<keyword evidence="9" id="KW-1185">Reference proteome</keyword>
<dbReference type="AlphaFoldDB" id="A0AAP0GI56"/>
<proteinExistence type="inferred from homology"/>
<dbReference type="InterPro" id="IPR000620">
    <property type="entry name" value="EamA_dom"/>
</dbReference>
<dbReference type="InterPro" id="IPR030184">
    <property type="entry name" value="WAT1-related"/>
</dbReference>
<gene>
    <name evidence="8" type="ORF">SSX86_031504</name>
</gene>
<dbReference type="Pfam" id="PF00892">
    <property type="entry name" value="EamA"/>
    <property type="match status" value="1"/>
</dbReference>
<evidence type="ECO:0000256" key="3">
    <source>
        <dbReference type="ARBA" id="ARBA00022692"/>
    </source>
</evidence>
<dbReference type="SUPFAM" id="SSF103481">
    <property type="entry name" value="Multidrug resistance efflux transporter EmrE"/>
    <property type="match status" value="1"/>
</dbReference>
<evidence type="ECO:0000256" key="5">
    <source>
        <dbReference type="ARBA" id="ARBA00023136"/>
    </source>
</evidence>
<evidence type="ECO:0000313" key="9">
    <source>
        <dbReference type="Proteomes" id="UP001408789"/>
    </source>
</evidence>
<reference evidence="8 9" key="1">
    <citation type="submission" date="2024-04" db="EMBL/GenBank/DDBJ databases">
        <title>The reference genome of an endangered Asteraceae, Deinandra increscens subsp. villosa, native to the Central Coast of California.</title>
        <authorList>
            <person name="Guilliams M."/>
            <person name="Hasenstab-Lehman K."/>
            <person name="Meyer R."/>
            <person name="Mcevoy S."/>
        </authorList>
    </citation>
    <scope>NUCLEOTIDE SEQUENCE [LARGE SCALE GENOMIC DNA]</scope>
    <source>
        <tissue evidence="8">Leaf</tissue>
    </source>
</reference>